<dbReference type="InterPro" id="IPR028994">
    <property type="entry name" value="Integrin_alpha_N"/>
</dbReference>
<reference evidence="1 2" key="1">
    <citation type="submission" date="2014-02" db="EMBL/GenBank/DDBJ databases">
        <title>Draft genome sequence of Lysinibacillus manganicus DSM 26584T.</title>
        <authorList>
            <person name="Zhang F."/>
            <person name="Wang G."/>
            <person name="Zhang L."/>
        </authorList>
    </citation>
    <scope>NUCLEOTIDE SEQUENCE [LARGE SCALE GENOMIC DNA]</scope>
    <source>
        <strain evidence="1 2">DSM 26584</strain>
    </source>
</reference>
<proteinExistence type="predicted"/>
<gene>
    <name evidence="1" type="ORF">CD29_06195</name>
</gene>
<evidence type="ECO:0000313" key="2">
    <source>
        <dbReference type="Proteomes" id="UP000030416"/>
    </source>
</evidence>
<organism evidence="1 2">
    <name type="scientific">Ureibacillus manganicus DSM 26584</name>
    <dbReference type="NCBI Taxonomy" id="1384049"/>
    <lineage>
        <taxon>Bacteria</taxon>
        <taxon>Bacillati</taxon>
        <taxon>Bacillota</taxon>
        <taxon>Bacilli</taxon>
        <taxon>Bacillales</taxon>
        <taxon>Caryophanaceae</taxon>
        <taxon>Ureibacillus</taxon>
    </lineage>
</organism>
<dbReference type="STRING" id="1384049.CD29_06195"/>
<comment type="caution">
    <text evidence="1">The sequence shown here is derived from an EMBL/GenBank/DDBJ whole genome shotgun (WGS) entry which is preliminary data.</text>
</comment>
<dbReference type="Gene3D" id="2.130.10.130">
    <property type="entry name" value="Integrin alpha, N-terminal"/>
    <property type="match status" value="1"/>
</dbReference>
<name>A0A0A3I3D3_9BACL</name>
<dbReference type="EMBL" id="JPVN01000006">
    <property type="protein sequence ID" value="KGR79286.1"/>
    <property type="molecule type" value="Genomic_DNA"/>
</dbReference>
<accession>A0A0A3I3D3</accession>
<dbReference type="AlphaFoldDB" id="A0A0A3I3D3"/>
<dbReference type="eggNOG" id="ENOG502Z8AS">
    <property type="taxonomic scope" value="Bacteria"/>
</dbReference>
<protein>
    <recommendedName>
        <fullName evidence="3">Spore coat protein</fullName>
    </recommendedName>
</protein>
<sequence>MYMQIPMGQTIVTYKLGDVTGDGFQDLIYITADKQTDSPIFLMNIKLFVRYGRTNRTEMFRLPENAGYNPTIWLGDVTGDGINDILVVIDSGGSGAIIFAYIYSMQNGQLSNIFDSIKMNEQHPYKVLYADYYRANVFSVSPPKKYTLDLQYKGEEYLNEIYNSDGTLKQPIEGWVDPISSLNPVDLARNGKYDLLGMQQIAGRYHADGLGYVENLYHWNGRKFDIVRQTVSIYGEEIIK</sequence>
<dbReference type="SUPFAM" id="SSF69318">
    <property type="entry name" value="Integrin alpha N-terminal domain"/>
    <property type="match status" value="1"/>
</dbReference>
<evidence type="ECO:0008006" key="3">
    <source>
        <dbReference type="Google" id="ProtNLM"/>
    </source>
</evidence>
<evidence type="ECO:0000313" key="1">
    <source>
        <dbReference type="EMBL" id="KGR79286.1"/>
    </source>
</evidence>
<keyword evidence="2" id="KW-1185">Reference proteome</keyword>
<dbReference type="Proteomes" id="UP000030416">
    <property type="component" value="Unassembled WGS sequence"/>
</dbReference>